<dbReference type="PANTHER" id="PTHR28154">
    <property type="entry name" value="CELL WALL SYNTHESIS PROTEIN KNH1-RELATED"/>
    <property type="match status" value="1"/>
</dbReference>
<dbReference type="InterPro" id="IPR045328">
    <property type="entry name" value="Kre9/Knh1"/>
</dbReference>
<comment type="caution">
    <text evidence="5">The sequence shown here is derived from an EMBL/GenBank/DDBJ whole genome shotgun (WGS) entry which is preliminary data.</text>
</comment>
<reference evidence="5" key="2">
    <citation type="journal article" date="2020" name="Nat. Commun.">
        <title>Large-scale genome sequencing of mycorrhizal fungi provides insights into the early evolution of symbiotic traits.</title>
        <authorList>
            <person name="Miyauchi S."/>
            <person name="Kiss E."/>
            <person name="Kuo A."/>
            <person name="Drula E."/>
            <person name="Kohler A."/>
            <person name="Sanchez-Garcia M."/>
            <person name="Morin E."/>
            <person name="Andreopoulos B."/>
            <person name="Barry K.W."/>
            <person name="Bonito G."/>
            <person name="Buee M."/>
            <person name="Carver A."/>
            <person name="Chen C."/>
            <person name="Cichocki N."/>
            <person name="Clum A."/>
            <person name="Culley D."/>
            <person name="Crous P.W."/>
            <person name="Fauchery L."/>
            <person name="Girlanda M."/>
            <person name="Hayes R.D."/>
            <person name="Keri Z."/>
            <person name="LaButti K."/>
            <person name="Lipzen A."/>
            <person name="Lombard V."/>
            <person name="Magnuson J."/>
            <person name="Maillard F."/>
            <person name="Murat C."/>
            <person name="Nolan M."/>
            <person name="Ohm R.A."/>
            <person name="Pangilinan J."/>
            <person name="Pereira M.F."/>
            <person name="Perotto S."/>
            <person name="Peter M."/>
            <person name="Pfister S."/>
            <person name="Riley R."/>
            <person name="Sitrit Y."/>
            <person name="Stielow J.B."/>
            <person name="Szollosi G."/>
            <person name="Zifcakova L."/>
            <person name="Stursova M."/>
            <person name="Spatafora J.W."/>
            <person name="Tedersoo L."/>
            <person name="Vaario L.M."/>
            <person name="Yamada A."/>
            <person name="Yan M."/>
            <person name="Wang P."/>
            <person name="Xu J."/>
            <person name="Bruns T."/>
            <person name="Baldrian P."/>
            <person name="Vilgalys R."/>
            <person name="Dunand C."/>
            <person name="Henrissat B."/>
            <person name="Grigoriev I.V."/>
            <person name="Hibbett D."/>
            <person name="Nagy L.G."/>
            <person name="Martin F.M."/>
        </authorList>
    </citation>
    <scope>NUCLEOTIDE SEQUENCE</scope>
    <source>
        <strain evidence="5">Prilba</strain>
    </source>
</reference>
<dbReference type="GO" id="GO:0042546">
    <property type="term" value="P:cell wall biogenesis"/>
    <property type="evidence" value="ECO:0007669"/>
    <property type="project" value="InterPro"/>
</dbReference>
<dbReference type="PANTHER" id="PTHR28154:SF1">
    <property type="entry name" value="CELL WALL SYNTHESIS PROTEIN KNH1-RELATED"/>
    <property type="match status" value="1"/>
</dbReference>
<protein>
    <recommendedName>
        <fullName evidence="4">Yeast cell wall synthesis Kre9/Knh1-like N-terminal domain-containing protein</fullName>
    </recommendedName>
</protein>
<sequence length="223" mass="22387">MFPSLVVLSLAALVPFARATVFVTNPVASTSLPAGQQATVAWQDDGTSPTLASFGPASIGLYAGNAQQQTLLQLISASTDVSKANSINWSPDPTAGPNFNNYFIRFTSLSLKDANQTQFNAEAFSAKFTLSGMTGTFNSTVQAEISGSLTPTSGSPAATGATGSGSGVAAHASSTSAPASTVKASAAASTTAANNSKNDAGHMVVPRVLGATGVAAIVFAFFL</sequence>
<evidence type="ECO:0000256" key="2">
    <source>
        <dbReference type="SAM" id="MobiDB-lite"/>
    </source>
</evidence>
<evidence type="ECO:0000313" key="5">
    <source>
        <dbReference type="EMBL" id="KAF8465838.1"/>
    </source>
</evidence>
<organism evidence="5 6">
    <name type="scientific">Russula ochroleuca</name>
    <dbReference type="NCBI Taxonomy" id="152965"/>
    <lineage>
        <taxon>Eukaryota</taxon>
        <taxon>Fungi</taxon>
        <taxon>Dikarya</taxon>
        <taxon>Basidiomycota</taxon>
        <taxon>Agaricomycotina</taxon>
        <taxon>Agaricomycetes</taxon>
        <taxon>Russulales</taxon>
        <taxon>Russulaceae</taxon>
        <taxon>Russula</taxon>
    </lineage>
</organism>
<name>A0A9P5JVP5_9AGAM</name>
<dbReference type="InterPro" id="IPR018466">
    <property type="entry name" value="Kre9/Knh1-like_N"/>
</dbReference>
<feature type="signal peptide" evidence="3">
    <location>
        <begin position="1"/>
        <end position="19"/>
    </location>
</feature>
<feature type="region of interest" description="Disordered" evidence="2">
    <location>
        <begin position="148"/>
        <end position="172"/>
    </location>
</feature>
<keyword evidence="6" id="KW-1185">Reference proteome</keyword>
<dbReference type="Proteomes" id="UP000759537">
    <property type="component" value="Unassembled WGS sequence"/>
</dbReference>
<evidence type="ECO:0000256" key="1">
    <source>
        <dbReference type="ARBA" id="ARBA00022729"/>
    </source>
</evidence>
<evidence type="ECO:0000259" key="4">
    <source>
        <dbReference type="Pfam" id="PF10342"/>
    </source>
</evidence>
<keyword evidence="1 3" id="KW-0732">Signal</keyword>
<dbReference type="GO" id="GO:0006078">
    <property type="term" value="P:(1-&gt;6)-beta-D-glucan biosynthetic process"/>
    <property type="evidence" value="ECO:0007669"/>
    <property type="project" value="InterPro"/>
</dbReference>
<feature type="chain" id="PRO_5040511810" description="Yeast cell wall synthesis Kre9/Knh1-like N-terminal domain-containing protein" evidence="3">
    <location>
        <begin position="20"/>
        <end position="223"/>
    </location>
</feature>
<evidence type="ECO:0000256" key="3">
    <source>
        <dbReference type="SAM" id="SignalP"/>
    </source>
</evidence>
<dbReference type="EMBL" id="WHVB01000044">
    <property type="protein sequence ID" value="KAF8465838.1"/>
    <property type="molecule type" value="Genomic_DNA"/>
</dbReference>
<evidence type="ECO:0000313" key="6">
    <source>
        <dbReference type="Proteomes" id="UP000759537"/>
    </source>
</evidence>
<gene>
    <name evidence="5" type="ORF">DFH94DRAFT_821408</name>
</gene>
<dbReference type="Pfam" id="PF10342">
    <property type="entry name" value="Kre9_KNH"/>
    <property type="match status" value="1"/>
</dbReference>
<reference evidence="5" key="1">
    <citation type="submission" date="2019-10" db="EMBL/GenBank/DDBJ databases">
        <authorList>
            <consortium name="DOE Joint Genome Institute"/>
            <person name="Kuo A."/>
            <person name="Miyauchi S."/>
            <person name="Kiss E."/>
            <person name="Drula E."/>
            <person name="Kohler A."/>
            <person name="Sanchez-Garcia M."/>
            <person name="Andreopoulos B."/>
            <person name="Barry K.W."/>
            <person name="Bonito G."/>
            <person name="Buee M."/>
            <person name="Carver A."/>
            <person name="Chen C."/>
            <person name="Cichocki N."/>
            <person name="Clum A."/>
            <person name="Culley D."/>
            <person name="Crous P.W."/>
            <person name="Fauchery L."/>
            <person name="Girlanda M."/>
            <person name="Hayes R."/>
            <person name="Keri Z."/>
            <person name="LaButti K."/>
            <person name="Lipzen A."/>
            <person name="Lombard V."/>
            <person name="Magnuson J."/>
            <person name="Maillard F."/>
            <person name="Morin E."/>
            <person name="Murat C."/>
            <person name="Nolan M."/>
            <person name="Ohm R."/>
            <person name="Pangilinan J."/>
            <person name="Pereira M."/>
            <person name="Perotto S."/>
            <person name="Peter M."/>
            <person name="Riley R."/>
            <person name="Sitrit Y."/>
            <person name="Stielow B."/>
            <person name="Szollosi G."/>
            <person name="Zifcakova L."/>
            <person name="Stursova M."/>
            <person name="Spatafora J.W."/>
            <person name="Tedersoo L."/>
            <person name="Vaario L.-M."/>
            <person name="Yamada A."/>
            <person name="Yan M."/>
            <person name="Wang P."/>
            <person name="Xu J."/>
            <person name="Bruns T."/>
            <person name="Baldrian P."/>
            <person name="Vilgalys R."/>
            <person name="Henrissat B."/>
            <person name="Grigoriev I.V."/>
            <person name="Hibbett D."/>
            <person name="Nagy L.G."/>
            <person name="Martin F.M."/>
        </authorList>
    </citation>
    <scope>NUCLEOTIDE SEQUENCE</scope>
    <source>
        <strain evidence="5">Prilba</strain>
    </source>
</reference>
<dbReference type="AlphaFoldDB" id="A0A9P5JVP5"/>
<feature type="compositionally biased region" description="Low complexity" evidence="2">
    <location>
        <begin position="150"/>
        <end position="172"/>
    </location>
</feature>
<accession>A0A9P5JVP5</accession>
<feature type="domain" description="Yeast cell wall synthesis Kre9/Knh1-like N-terminal" evidence="4">
    <location>
        <begin position="26"/>
        <end position="119"/>
    </location>
</feature>
<proteinExistence type="predicted"/>
<dbReference type="OrthoDB" id="2432613at2759"/>